<proteinExistence type="predicted"/>
<accession>A0A8T0A1L8</accession>
<dbReference type="EMBL" id="JABEBT010000007">
    <property type="protein sequence ID" value="KAF7639199.1"/>
    <property type="molecule type" value="Genomic_DNA"/>
</dbReference>
<gene>
    <name evidence="1" type="ORF">Mgra_00001430</name>
</gene>
<protein>
    <submittedName>
        <fullName evidence="1">Uncharacterized protein</fullName>
    </submittedName>
</protein>
<dbReference type="OrthoDB" id="10063653at2759"/>
<dbReference type="GO" id="GO:0005794">
    <property type="term" value="C:Golgi apparatus"/>
    <property type="evidence" value="ECO:0007669"/>
    <property type="project" value="InterPro"/>
</dbReference>
<evidence type="ECO:0000313" key="1">
    <source>
        <dbReference type="EMBL" id="KAF7639199.1"/>
    </source>
</evidence>
<reference evidence="1" key="1">
    <citation type="journal article" date="2020" name="Ecol. Evol.">
        <title>Genome structure and content of the rice root-knot nematode (Meloidogyne graminicola).</title>
        <authorList>
            <person name="Phan N.T."/>
            <person name="Danchin E.G.J."/>
            <person name="Klopp C."/>
            <person name="Perfus-Barbeoch L."/>
            <person name="Kozlowski D.K."/>
            <person name="Koutsovoulos G.D."/>
            <person name="Lopez-Roques C."/>
            <person name="Bouchez O."/>
            <person name="Zahm M."/>
            <person name="Besnard G."/>
            <person name="Bellafiore S."/>
        </authorList>
    </citation>
    <scope>NUCLEOTIDE SEQUENCE</scope>
    <source>
        <strain evidence="1">VN-18</strain>
    </source>
</reference>
<sequence length="318" mass="35831">MFKISYFSFYLFMASIHSPDSSDSFNKSQTTITKVSLLHESVFPSDSFEALENEFDKTFVDLDVLLGEFEHENKELETSNDKLIGALATNSLLEEQSEQLLLRVHSLQCQLYSKTAPHESEIIKKKLDKEMRMFQSKNLPIAKTQAEIPLLKEENLRLRSLLNAVHGEIYGARLAAKYLDKELAGRVPDVRNFLRRQNDLVHQKQPTTSGASSTLMNNNLSKYPTLSPCSPSSSLSMTSTCNSLCDQQLEEHLNNTSNNFCSQSCASSASYESATDECSNSIKLRIRESLYGKLALDDNNIYKANNDNNQKNNGNPFL</sequence>
<dbReference type="AlphaFoldDB" id="A0A8T0A1L8"/>
<dbReference type="PANTHER" id="PTHR16528">
    <property type="entry name" value="GOLGI-ASSOCIATED PDZ AND COILED-COIL MOTIF-CONTAINING"/>
    <property type="match status" value="1"/>
</dbReference>
<dbReference type="GO" id="GO:0016020">
    <property type="term" value="C:membrane"/>
    <property type="evidence" value="ECO:0007669"/>
    <property type="project" value="TreeGrafter"/>
</dbReference>
<dbReference type="GO" id="GO:2000009">
    <property type="term" value="P:negative regulation of protein localization to cell surface"/>
    <property type="evidence" value="ECO:0007669"/>
    <property type="project" value="TreeGrafter"/>
</dbReference>
<dbReference type="InterPro" id="IPR038879">
    <property type="entry name" value="GOPC"/>
</dbReference>
<evidence type="ECO:0000313" key="2">
    <source>
        <dbReference type="Proteomes" id="UP000605970"/>
    </source>
</evidence>
<dbReference type="Proteomes" id="UP000605970">
    <property type="component" value="Unassembled WGS sequence"/>
</dbReference>
<comment type="caution">
    <text evidence="1">The sequence shown here is derived from an EMBL/GenBank/DDBJ whole genome shotgun (WGS) entry which is preliminary data.</text>
</comment>
<dbReference type="GO" id="GO:0044325">
    <property type="term" value="F:transmembrane transporter binding"/>
    <property type="evidence" value="ECO:0007669"/>
    <property type="project" value="TreeGrafter"/>
</dbReference>
<organism evidence="1 2">
    <name type="scientific">Meloidogyne graminicola</name>
    <dbReference type="NCBI Taxonomy" id="189291"/>
    <lineage>
        <taxon>Eukaryota</taxon>
        <taxon>Metazoa</taxon>
        <taxon>Ecdysozoa</taxon>
        <taxon>Nematoda</taxon>
        <taxon>Chromadorea</taxon>
        <taxon>Rhabditida</taxon>
        <taxon>Tylenchina</taxon>
        <taxon>Tylenchomorpha</taxon>
        <taxon>Tylenchoidea</taxon>
        <taxon>Meloidogynidae</taxon>
        <taxon>Meloidogyninae</taxon>
        <taxon>Meloidogyne</taxon>
    </lineage>
</organism>
<dbReference type="PANTHER" id="PTHR16528:SF2">
    <property type="entry name" value="GOLGI-ASSOCIATED PDZ AND COILED-COIL MOTIF-CONTAINING PROTEIN"/>
    <property type="match status" value="1"/>
</dbReference>
<name>A0A8T0A1L8_9BILA</name>
<keyword evidence="2" id="KW-1185">Reference proteome</keyword>
<dbReference type="GO" id="GO:0030140">
    <property type="term" value="C:trans-Golgi network transport vesicle"/>
    <property type="evidence" value="ECO:0007669"/>
    <property type="project" value="TreeGrafter"/>
</dbReference>